<evidence type="ECO:0000313" key="3">
    <source>
        <dbReference type="Proteomes" id="UP000638353"/>
    </source>
</evidence>
<evidence type="ECO:0000313" key="2">
    <source>
        <dbReference type="EMBL" id="GHD18794.1"/>
    </source>
</evidence>
<dbReference type="RefSeq" id="WP_189828402.1">
    <property type="nucleotide sequence ID" value="NZ_BMVC01000031.1"/>
</dbReference>
<name>A0A918X8T5_9ACTN</name>
<accession>A0A918X8T5</accession>
<organism evidence="2 3">
    <name type="scientific">Streptomyces finlayi</name>
    <dbReference type="NCBI Taxonomy" id="67296"/>
    <lineage>
        <taxon>Bacteria</taxon>
        <taxon>Bacillati</taxon>
        <taxon>Actinomycetota</taxon>
        <taxon>Actinomycetes</taxon>
        <taxon>Kitasatosporales</taxon>
        <taxon>Streptomycetaceae</taxon>
        <taxon>Streptomyces</taxon>
    </lineage>
</organism>
<keyword evidence="1" id="KW-0472">Membrane</keyword>
<reference evidence="2" key="2">
    <citation type="submission" date="2020-09" db="EMBL/GenBank/DDBJ databases">
        <authorList>
            <person name="Sun Q."/>
            <person name="Ohkuma M."/>
        </authorList>
    </citation>
    <scope>NUCLEOTIDE SEQUENCE</scope>
    <source>
        <strain evidence="2">JCM 4637</strain>
    </source>
</reference>
<dbReference type="EMBL" id="BMVC01000031">
    <property type="protein sequence ID" value="GHD18794.1"/>
    <property type="molecule type" value="Genomic_DNA"/>
</dbReference>
<keyword evidence="1" id="KW-1133">Transmembrane helix</keyword>
<feature type="transmembrane region" description="Helical" evidence="1">
    <location>
        <begin position="45"/>
        <end position="64"/>
    </location>
</feature>
<keyword evidence="1" id="KW-0812">Transmembrane</keyword>
<protein>
    <submittedName>
        <fullName evidence="2">Uncharacterized protein</fullName>
    </submittedName>
</protein>
<gene>
    <name evidence="2" type="ORF">GCM10010334_81950</name>
</gene>
<proteinExistence type="predicted"/>
<dbReference type="Proteomes" id="UP000638353">
    <property type="component" value="Unassembled WGS sequence"/>
</dbReference>
<comment type="caution">
    <text evidence="2">The sequence shown here is derived from an EMBL/GenBank/DDBJ whole genome shotgun (WGS) entry which is preliminary data.</text>
</comment>
<reference evidence="2" key="1">
    <citation type="journal article" date="2014" name="Int. J. Syst. Evol. Microbiol.">
        <title>Complete genome sequence of Corynebacterium casei LMG S-19264T (=DSM 44701T), isolated from a smear-ripened cheese.</title>
        <authorList>
            <consortium name="US DOE Joint Genome Institute (JGI-PGF)"/>
            <person name="Walter F."/>
            <person name="Albersmeier A."/>
            <person name="Kalinowski J."/>
            <person name="Ruckert C."/>
        </authorList>
    </citation>
    <scope>NUCLEOTIDE SEQUENCE</scope>
    <source>
        <strain evidence="2">JCM 4637</strain>
    </source>
</reference>
<dbReference type="AlphaFoldDB" id="A0A918X8T5"/>
<sequence>MKELVLAGAADALGDSLIATVADWGDKGLKAALIIIVLITVARRVSLKAGIGALLAMVIALSIYDSRNALSDKVQDEVNNPGNVAVQPEKPGQ</sequence>
<evidence type="ECO:0000256" key="1">
    <source>
        <dbReference type="SAM" id="Phobius"/>
    </source>
</evidence>